<proteinExistence type="predicted"/>
<organism evidence="1">
    <name type="scientific">Anguilla anguilla</name>
    <name type="common">European freshwater eel</name>
    <name type="synonym">Muraena anguilla</name>
    <dbReference type="NCBI Taxonomy" id="7936"/>
    <lineage>
        <taxon>Eukaryota</taxon>
        <taxon>Metazoa</taxon>
        <taxon>Chordata</taxon>
        <taxon>Craniata</taxon>
        <taxon>Vertebrata</taxon>
        <taxon>Euteleostomi</taxon>
        <taxon>Actinopterygii</taxon>
        <taxon>Neopterygii</taxon>
        <taxon>Teleostei</taxon>
        <taxon>Anguilliformes</taxon>
        <taxon>Anguillidae</taxon>
        <taxon>Anguilla</taxon>
    </lineage>
</organism>
<dbReference type="AlphaFoldDB" id="A0A0E9Q1M9"/>
<reference evidence="1" key="1">
    <citation type="submission" date="2014-11" db="EMBL/GenBank/DDBJ databases">
        <authorList>
            <person name="Amaro Gonzalez C."/>
        </authorList>
    </citation>
    <scope>NUCLEOTIDE SEQUENCE</scope>
</reference>
<evidence type="ECO:0000313" key="1">
    <source>
        <dbReference type="EMBL" id="JAH10417.1"/>
    </source>
</evidence>
<sequence length="18" mass="2069">MQPVGHKHSPFTMETLKT</sequence>
<protein>
    <submittedName>
        <fullName evidence="1">Uncharacterized protein</fullName>
    </submittedName>
</protein>
<reference evidence="1" key="2">
    <citation type="journal article" date="2015" name="Fish Shellfish Immunol.">
        <title>Early steps in the European eel (Anguilla anguilla)-Vibrio vulnificus interaction in the gills: Role of the RtxA13 toxin.</title>
        <authorList>
            <person name="Callol A."/>
            <person name="Pajuelo D."/>
            <person name="Ebbesson L."/>
            <person name="Teles M."/>
            <person name="MacKenzie S."/>
            <person name="Amaro C."/>
        </authorList>
    </citation>
    <scope>NUCLEOTIDE SEQUENCE</scope>
</reference>
<dbReference type="EMBL" id="GBXM01099685">
    <property type="protein sequence ID" value="JAH08892.1"/>
    <property type="molecule type" value="Transcribed_RNA"/>
</dbReference>
<dbReference type="EMBL" id="GBXM01098160">
    <property type="protein sequence ID" value="JAH10417.1"/>
    <property type="molecule type" value="Transcribed_RNA"/>
</dbReference>
<name>A0A0E9Q1M9_ANGAN</name>
<accession>A0A0E9Q1M9</accession>